<protein>
    <submittedName>
        <fullName evidence="2">GntP family permease</fullName>
    </submittedName>
</protein>
<dbReference type="Proteomes" id="UP000515480">
    <property type="component" value="Chromosome"/>
</dbReference>
<feature type="transmembrane region" description="Helical" evidence="1">
    <location>
        <begin position="339"/>
        <end position="358"/>
    </location>
</feature>
<gene>
    <name evidence="2" type="ORF">H1B31_03305</name>
</gene>
<dbReference type="GO" id="GO:0015128">
    <property type="term" value="F:gluconate transmembrane transporter activity"/>
    <property type="evidence" value="ECO:0007669"/>
    <property type="project" value="InterPro"/>
</dbReference>
<feature type="transmembrane region" description="Helical" evidence="1">
    <location>
        <begin position="278"/>
        <end position="295"/>
    </location>
</feature>
<dbReference type="NCBIfam" id="TIGR00791">
    <property type="entry name" value="gntP"/>
    <property type="match status" value="1"/>
</dbReference>
<feature type="transmembrane region" description="Helical" evidence="1">
    <location>
        <begin position="393"/>
        <end position="410"/>
    </location>
</feature>
<keyword evidence="1" id="KW-0812">Transmembrane</keyword>
<dbReference type="EMBL" id="CP060204">
    <property type="protein sequence ID" value="QNH54980.1"/>
    <property type="molecule type" value="Genomic_DNA"/>
</dbReference>
<feature type="transmembrane region" description="Helical" evidence="1">
    <location>
        <begin position="177"/>
        <end position="197"/>
    </location>
</feature>
<keyword evidence="3" id="KW-1185">Reference proteome</keyword>
<dbReference type="KEGG" id="stim:H1B31_03305"/>
<dbReference type="PANTHER" id="PTHR30354:SF11">
    <property type="entry name" value="PERMEASE"/>
    <property type="match status" value="1"/>
</dbReference>
<feature type="transmembrane region" description="Helical" evidence="1">
    <location>
        <begin position="431"/>
        <end position="453"/>
    </location>
</feature>
<feature type="transmembrane region" description="Helical" evidence="1">
    <location>
        <begin position="66"/>
        <end position="91"/>
    </location>
</feature>
<sequence>MLGVLLAIFFVALLFVLVSIIKFKLHPFLALLLGGLLMGILAGMPLDKTAAAMAAGFGGTMQGIGIIIVLGVALGSLLHVSGCTSQIAALLLRVTGTQNTPMAIALTGYIVSIPVFFDAAFVILVNLVKTLSRQGRVPFATLVTALAVGLITTHAMVIPTPGPIAVAATMDVNIGWFLFYAIIASLAGVLVGGVLYGKYLGTRPEYKNDFADAFEEEFVKDEALQEVADTKKLPSGELGIFLIFFPILIILMGTVAGMFLEKGTTAHMVFTFLGDKNIALLLGLFMGFFCLRPYLTDSFNDLVNEACTQSGIILAITGAGGAFGKIINETGIGKQLVEGMTGLTDGSGALILIAAFIISQVLRAAQGSTTVALVTTAAIFAPVVANMQGVSPLLASLAICAGGIGLSLPNDSGFWVINRFGRFDVPSTMRVWTVGGTLSGVTALIVVLILSMFTNSLPGLL</sequence>
<accession>A0A7G7VLI7</accession>
<evidence type="ECO:0000313" key="2">
    <source>
        <dbReference type="EMBL" id="QNH54980.1"/>
    </source>
</evidence>
<keyword evidence="1" id="KW-1133">Transmembrane helix</keyword>
<evidence type="ECO:0000256" key="1">
    <source>
        <dbReference type="SAM" id="Phobius"/>
    </source>
</evidence>
<feature type="transmembrane region" description="Helical" evidence="1">
    <location>
        <begin position="307"/>
        <end position="327"/>
    </location>
</feature>
<dbReference type="PANTHER" id="PTHR30354">
    <property type="entry name" value="GNT FAMILY GLUCONATE TRANSPORTER"/>
    <property type="match status" value="1"/>
</dbReference>
<keyword evidence="1" id="KW-0472">Membrane</keyword>
<feature type="transmembrane region" description="Helical" evidence="1">
    <location>
        <begin position="137"/>
        <end position="157"/>
    </location>
</feature>
<feature type="transmembrane region" description="Helical" evidence="1">
    <location>
        <begin position="238"/>
        <end position="258"/>
    </location>
</feature>
<name>A0A7G7VLI7_9FIRM</name>
<feature type="transmembrane region" description="Helical" evidence="1">
    <location>
        <begin position="28"/>
        <end position="46"/>
    </location>
</feature>
<feature type="transmembrane region" description="Helical" evidence="1">
    <location>
        <begin position="103"/>
        <end position="125"/>
    </location>
</feature>
<organism evidence="2 3">
    <name type="scientific">Selenomonas timonae</name>
    <dbReference type="NCBI Taxonomy" id="2754044"/>
    <lineage>
        <taxon>Bacteria</taxon>
        <taxon>Bacillati</taxon>
        <taxon>Bacillota</taxon>
        <taxon>Negativicutes</taxon>
        <taxon>Selenomonadales</taxon>
        <taxon>Selenomonadaceae</taxon>
        <taxon>Selenomonas</taxon>
    </lineage>
</organism>
<dbReference type="InterPro" id="IPR003474">
    <property type="entry name" value="Glcn_transporter"/>
</dbReference>
<dbReference type="GO" id="GO:0005886">
    <property type="term" value="C:plasma membrane"/>
    <property type="evidence" value="ECO:0007669"/>
    <property type="project" value="TreeGrafter"/>
</dbReference>
<feature type="transmembrane region" description="Helical" evidence="1">
    <location>
        <begin position="370"/>
        <end position="387"/>
    </location>
</feature>
<proteinExistence type="predicted"/>
<dbReference type="AlphaFoldDB" id="A0A7G7VLI7"/>
<dbReference type="RefSeq" id="WP_185980887.1">
    <property type="nucleotide sequence ID" value="NZ_CP060204.1"/>
</dbReference>
<evidence type="ECO:0000313" key="3">
    <source>
        <dbReference type="Proteomes" id="UP000515480"/>
    </source>
</evidence>
<dbReference type="Pfam" id="PF02447">
    <property type="entry name" value="GntP_permease"/>
    <property type="match status" value="1"/>
</dbReference>
<reference evidence="2 3" key="1">
    <citation type="submission" date="2020-07" db="EMBL/GenBank/DDBJ databases">
        <title>Complete genome and description of Selenomonas timonensis sp. nov., a new bacterium isolated from a gingivitis subject.</title>
        <authorList>
            <person name="Antezack A."/>
        </authorList>
    </citation>
    <scope>NUCLEOTIDE SEQUENCE [LARGE SCALE GENOMIC DNA]</scope>
    <source>
        <strain evidence="2 3">Marseille-Q3039</strain>
    </source>
</reference>